<feature type="domain" description="VOC" evidence="3">
    <location>
        <begin position="5"/>
        <end position="139"/>
    </location>
</feature>
<evidence type="ECO:0000313" key="4">
    <source>
        <dbReference type="EMBL" id="WWQ61329.1"/>
    </source>
</evidence>
<dbReference type="AlphaFoldDB" id="A0AAX4L309"/>
<dbReference type="GO" id="GO:0004493">
    <property type="term" value="F:methylmalonyl-CoA epimerase activity"/>
    <property type="evidence" value="ECO:0007669"/>
    <property type="project" value="UniProtKB-EC"/>
</dbReference>
<dbReference type="RefSeq" id="WP_338603490.1">
    <property type="nucleotide sequence ID" value="NZ_CP146016.1"/>
</dbReference>
<dbReference type="InterPro" id="IPR037523">
    <property type="entry name" value="VOC_core"/>
</dbReference>
<dbReference type="PROSITE" id="PS51819">
    <property type="entry name" value="VOC"/>
    <property type="match status" value="1"/>
</dbReference>
<name>A0AAX4L309_9CREN</name>
<dbReference type="InterPro" id="IPR029068">
    <property type="entry name" value="Glyas_Bleomycin-R_OHBP_Dase"/>
</dbReference>
<dbReference type="CDD" id="cd07249">
    <property type="entry name" value="MMCE"/>
    <property type="match status" value="1"/>
</dbReference>
<dbReference type="NCBIfam" id="TIGR03081">
    <property type="entry name" value="metmalonyl_epim"/>
    <property type="match status" value="1"/>
</dbReference>
<dbReference type="PANTHER" id="PTHR43048:SF3">
    <property type="entry name" value="METHYLMALONYL-COA EPIMERASE, MITOCHONDRIAL"/>
    <property type="match status" value="1"/>
</dbReference>
<dbReference type="GO" id="GO:0046491">
    <property type="term" value="P:L-methylmalonyl-CoA metabolic process"/>
    <property type="evidence" value="ECO:0007669"/>
    <property type="project" value="TreeGrafter"/>
</dbReference>
<dbReference type="Gene3D" id="3.10.180.10">
    <property type="entry name" value="2,3-Dihydroxybiphenyl 1,2-Dioxygenase, domain 1"/>
    <property type="match status" value="1"/>
</dbReference>
<keyword evidence="4" id="KW-0413">Isomerase</keyword>
<evidence type="ECO:0000259" key="3">
    <source>
        <dbReference type="PROSITE" id="PS51819"/>
    </source>
</evidence>
<keyword evidence="5" id="KW-1185">Reference proteome</keyword>
<dbReference type="GeneID" id="89335986"/>
<proteinExistence type="inferred from homology"/>
<dbReference type="GO" id="GO:0046872">
    <property type="term" value="F:metal ion binding"/>
    <property type="evidence" value="ECO:0007669"/>
    <property type="project" value="UniProtKB-KW"/>
</dbReference>
<dbReference type="InterPro" id="IPR051785">
    <property type="entry name" value="MMCE/EMCE_epimerase"/>
</dbReference>
<evidence type="ECO:0000313" key="5">
    <source>
        <dbReference type="Proteomes" id="UP001432202"/>
    </source>
</evidence>
<dbReference type="PANTHER" id="PTHR43048">
    <property type="entry name" value="METHYLMALONYL-COA EPIMERASE"/>
    <property type="match status" value="1"/>
</dbReference>
<dbReference type="EMBL" id="CP146016">
    <property type="protein sequence ID" value="WWQ61329.1"/>
    <property type="molecule type" value="Genomic_DNA"/>
</dbReference>
<organism evidence="4 5">
    <name type="scientific">Sulfolobus tengchongensis</name>
    <dbReference type="NCBI Taxonomy" id="207809"/>
    <lineage>
        <taxon>Archaea</taxon>
        <taxon>Thermoproteota</taxon>
        <taxon>Thermoprotei</taxon>
        <taxon>Sulfolobales</taxon>
        <taxon>Sulfolobaceae</taxon>
        <taxon>Sulfolobus</taxon>
    </lineage>
</organism>
<dbReference type="InterPro" id="IPR017515">
    <property type="entry name" value="MeMalonyl-CoA_epimerase"/>
</dbReference>
<protein>
    <submittedName>
        <fullName evidence="4">Methylmalonyl-CoA epimerase</fullName>
        <ecNumber evidence="4">5.1.99.1</ecNumber>
    </submittedName>
</protein>
<evidence type="ECO:0000256" key="1">
    <source>
        <dbReference type="ARBA" id="ARBA00009308"/>
    </source>
</evidence>
<evidence type="ECO:0000256" key="2">
    <source>
        <dbReference type="ARBA" id="ARBA00022723"/>
    </source>
</evidence>
<reference evidence="4 5" key="1">
    <citation type="submission" date="2024-02" db="EMBL/GenBank/DDBJ databases">
        <title>STSV induces naive adaptation in Sulfolobus.</title>
        <authorList>
            <person name="Xiang X."/>
            <person name="Song M."/>
        </authorList>
    </citation>
    <scope>NUCLEOTIDE SEQUENCE [LARGE SCALE GENOMIC DNA]</scope>
    <source>
        <strain evidence="4 5">RT2</strain>
    </source>
</reference>
<comment type="similarity">
    <text evidence="1">Belongs to the methylmalonyl-CoA epimerase family.</text>
</comment>
<dbReference type="SUPFAM" id="SSF54593">
    <property type="entry name" value="Glyoxalase/Bleomycin resistance protein/Dihydroxybiphenyl dioxygenase"/>
    <property type="match status" value="1"/>
</dbReference>
<dbReference type="Pfam" id="PF13669">
    <property type="entry name" value="Glyoxalase_4"/>
    <property type="match status" value="1"/>
</dbReference>
<gene>
    <name evidence="4" type="primary">mce</name>
    <name evidence="4" type="ORF">V6M85_04420</name>
</gene>
<dbReference type="Proteomes" id="UP001432202">
    <property type="component" value="Chromosome"/>
</dbReference>
<accession>A0AAX4L309</accession>
<dbReference type="EC" id="5.1.99.1" evidence="4"/>
<sequence>MQVENLDHIGIVVENIDEAVKFYQNNFGMKLIHYEAISERGIKVAFLVGNKDSSTSIELLEPINHDDMSNTVAKFLRNRGQGLHHLALKVDNISESLKELSEKGFKLIDDSPRRGARGHLVAFIHPKSGMGVLLELVQYKD</sequence>
<keyword evidence="2" id="KW-0479">Metal-binding</keyword>